<dbReference type="Gene3D" id="3.40.960.10">
    <property type="entry name" value="VSR Endonuclease"/>
    <property type="match status" value="1"/>
</dbReference>
<dbReference type="SUPFAM" id="SSF52980">
    <property type="entry name" value="Restriction endonuclease-like"/>
    <property type="match status" value="1"/>
</dbReference>
<feature type="domain" description="DNA2/NAM7 helicase helicase" evidence="2">
    <location>
        <begin position="1381"/>
        <end position="1423"/>
    </location>
</feature>
<reference evidence="5 6" key="1">
    <citation type="submission" date="2020-04" db="EMBL/GenBank/DDBJ databases">
        <authorList>
            <person name="De Canck E."/>
        </authorList>
    </citation>
    <scope>NUCLEOTIDE SEQUENCE [LARGE SCALE GENOMIC DNA]</scope>
    <source>
        <strain evidence="5 6">LMG 3441</strain>
    </source>
</reference>
<keyword evidence="6" id="KW-1185">Reference proteome</keyword>
<evidence type="ECO:0000313" key="5">
    <source>
        <dbReference type="EMBL" id="CAB3741581.1"/>
    </source>
</evidence>
<dbReference type="Pfam" id="PF13195">
    <property type="entry name" value="DUF4011"/>
    <property type="match status" value="1"/>
</dbReference>
<gene>
    <name evidence="5" type="ORF">LMG3441_05710</name>
</gene>
<evidence type="ECO:0000259" key="2">
    <source>
        <dbReference type="Pfam" id="PF13086"/>
    </source>
</evidence>
<feature type="domain" description="DUF3320" evidence="1">
    <location>
        <begin position="1877"/>
        <end position="1925"/>
    </location>
</feature>
<dbReference type="InterPro" id="IPR011335">
    <property type="entry name" value="Restrct_endonuc-II-like"/>
</dbReference>
<dbReference type="Pfam" id="PF18741">
    <property type="entry name" value="MTES_1575"/>
    <property type="match status" value="1"/>
</dbReference>
<accession>A0A6S7AXQ7</accession>
<name>A0A6S7AXQ7_9BURK</name>
<dbReference type="InterPro" id="IPR041677">
    <property type="entry name" value="DNA2/NAM7_AAA_11"/>
</dbReference>
<evidence type="ECO:0000313" key="6">
    <source>
        <dbReference type="Proteomes" id="UP000494269"/>
    </source>
</evidence>
<dbReference type="Pfam" id="PF11784">
    <property type="entry name" value="DUF3320"/>
    <property type="match status" value="1"/>
</dbReference>
<dbReference type="InterPro" id="IPR041679">
    <property type="entry name" value="DNA2/NAM7-like_C"/>
</dbReference>
<dbReference type="FunFam" id="3.40.50.300:FF:002063">
    <property type="entry name" value="DNA helicase related protein"/>
    <property type="match status" value="1"/>
</dbReference>
<dbReference type="Pfam" id="PF13086">
    <property type="entry name" value="AAA_11"/>
    <property type="match status" value="1"/>
</dbReference>
<dbReference type="RefSeq" id="WP_175171699.1">
    <property type="nucleotide sequence ID" value="NZ_CADIJQ010000014.1"/>
</dbReference>
<protein>
    <recommendedName>
        <fullName evidence="7">DNA helicase</fullName>
    </recommendedName>
</protein>
<dbReference type="InterPro" id="IPR049468">
    <property type="entry name" value="Restrct_endonuc-II-like_dom"/>
</dbReference>
<sequence>MDKRQDLEPLAIQDGAAQAGAGLTGPAQTGAVQAGTAPATALHTAGSNTPDAIADADAIAIDIEADPTLGYASIQNAVPVVRTLRVTNRSAHTFENIEVRLRCNPAFALPVTLRFDVLVPGEIRRISPLDLTPDHAYVADLQEAVRASIDVVVQSGTQELGRASQAISVLAYDQWAGTRALPELLAAFSMPNNPAVDVLIGKASKLLRAQHADLQMNGYQSKSRDVVWKQVSAIYSTLAAESLHYAEPPASFGVDGQKIRTPDRIMDARVATCLDLAMLFSSCLEQAGLRPVILMKDGHAWVGVWLHQACFADPLTDDVQAVRKRVDSGEFLVFETTGIAQHPNFRPSLRRALEQGAAHLREENTFRYAIDVHRARELQIKPLPSRVVSVAPTDADDAERPAAIEPTPELPPLDPEFVISLEPADDTPEGRLAKWKSRLLDLTLRNRLLNFKLTKSTLPLVVPDLAQLEDAIVDGSEFRIRPLPAALMDGSDPRVADVHVSRGGRAPLDDMALDALGNKELIARVTQEALDANLLTIFGAARTGLEEGGANTLYLAMGMLRWTESPGAESAHLAPLILVPVSLQRQSVRSGFRLVRHDDETIINPTLLQMLRNNYELRIPGLDILPADDKGVDVARVLQAFRLAVREIAGWEVLEQVHLGIFSFTKYLMWKDLQDRTEQLKANRVVKHLIDHPGQAFAKEPFDQRFDRLDESYKPEDLLTPLLSDSSQLKAICAVDAGRDLVLEGPPGTGKSQTITNLIAHLLARGKTVLFVSEKMAALEVVHRRLANIGLGPFCLELHSSKARKSEVLQQLGRALDHSGQRTSDDWAREAERLTVLRQDLNGLVDALHHTHSNGLTVYDAIGTCIQNAGKEPSPMFWADAHAHHYKDLAQLRETARRMSTLSKELGVLHGHPLAHIGMAEWSPSWQDALLAAAQALEQAVAGFQAQAVVAGDGVGVPAQGLSLDAYAHLDQLIDVLLAAPQVPAGLATQAHDPAARFQVQALARHGLARNAHWAQVGAQWNAQLAELDANTLKAEWLSACSAWWPKSVFAKGGIRKRLAIYRTDGQRPDEASMTAMLAPLALVNIEDRELAVLKVDAQRLLQDSYTGLSTDWEQVQRHEQWAERFADAVTRVAGDPLTAAALRTRLQALVGESRAFLQPGSPLGKSLLAYRDAWRALQDRLAEVDALAKPTEALAGASDANGALERIQGVLAGWRHNKQFLMPWCVWRQAREQAIASQLQGLVAFLEQGRVPLEQVEAHFEFSYRNWWVKKVIDHSPVLRAFSSADHERKIREFRDADDRFQKLTSAYIAAVLAGKVPDGNGVLVSPDSELGLLRRELQKKTRHVPVRQLMQRLPSLLPKLKPCLLMSPLSVAQYLDAGHSQFDVVVFDEASQIPVWDSVGAIARGQQVVVVGDTKQLPPTSFFSKSTPEEDGTGDDGQVEDLESILDECLGADMNRLRLQWHYRSKHESLITFSNVTYYDSQLITFPSPVTDDVAVRLEKVAGIYDRGGSRTNRREAEAIVQGIEQHYLDKARRRQTLGVVTFNQPQQSLIETLLDARRRANAELDKAISAQSREPLFIKNLENVQGDERDVIYFSITFGPDSAGKMTMNFGPLNGEGGHRRLNVAISRAREGVVIYSTLMPEQIDLSRVRATGVRDLKHYLEFALKGPRALVEQSLPTGREPDSPFETQVIKVLRNHGWVVHPQVGCSGYRIDMGVVDPRAPGRYLMGIECDGRAYHSGATARDRDRLRQVVLEGLGWRLHRVWSTDWWINPEREVEKILARLNAELERKVEDEPEGEAAEAEAEAAVGSAVGSVVGSAAESAVESAGAREFVITTEEGDTAWASADSATGSVSTGGVATYQLADLSAAGGDSDAFYSRTNNAQLAEQLRLVIDTEGPIAETVLHRKVARAWGLERTGVRIVERLRTLTPMDVGQTDEGDATFYWPAGVAPETWNGFRGASDDDATRRRVDDVCIQELANGVLHVLSMTGNAPKADVIKSVCRMLGMSRTLADAEARIAHAIAALAQRGVVREEMGMLRVG</sequence>
<evidence type="ECO:0000259" key="3">
    <source>
        <dbReference type="Pfam" id="PF13087"/>
    </source>
</evidence>
<evidence type="ECO:0000259" key="4">
    <source>
        <dbReference type="Pfam" id="PF18741"/>
    </source>
</evidence>
<dbReference type="InterPro" id="IPR045055">
    <property type="entry name" value="DNA2/NAM7-like"/>
</dbReference>
<dbReference type="PANTHER" id="PTHR10887">
    <property type="entry name" value="DNA2/NAM7 HELICASE FAMILY"/>
    <property type="match status" value="1"/>
</dbReference>
<dbReference type="InterPro" id="IPR047187">
    <property type="entry name" value="SF1_C_Upf1"/>
</dbReference>
<dbReference type="GO" id="GO:0004386">
    <property type="term" value="F:helicase activity"/>
    <property type="evidence" value="ECO:0007669"/>
    <property type="project" value="InterPro"/>
</dbReference>
<evidence type="ECO:0000259" key="1">
    <source>
        <dbReference type="Pfam" id="PF11784"/>
    </source>
</evidence>
<dbReference type="InterPro" id="IPR027417">
    <property type="entry name" value="P-loop_NTPase"/>
</dbReference>
<dbReference type="InterPro" id="IPR021754">
    <property type="entry name" value="DUF3320"/>
</dbReference>
<dbReference type="Pfam" id="PF13087">
    <property type="entry name" value="AAA_12"/>
    <property type="match status" value="1"/>
</dbReference>
<dbReference type="CDD" id="cd18808">
    <property type="entry name" value="SF1_C_Upf1"/>
    <property type="match status" value="1"/>
</dbReference>
<proteinExistence type="predicted"/>
<dbReference type="Gene3D" id="3.40.50.300">
    <property type="entry name" value="P-loop containing nucleotide triphosphate hydrolases"/>
    <property type="match status" value="3"/>
</dbReference>
<dbReference type="PANTHER" id="PTHR10887:SF495">
    <property type="entry name" value="HELICASE SENATAXIN ISOFORM X1-RELATED"/>
    <property type="match status" value="1"/>
</dbReference>
<dbReference type="FunFam" id="3.40.960.10:FF:000002">
    <property type="entry name" value="DNA helicase related protein"/>
    <property type="match status" value="1"/>
</dbReference>
<dbReference type="SUPFAM" id="SSF52540">
    <property type="entry name" value="P-loop containing nucleoside triphosphate hydrolases"/>
    <property type="match status" value="1"/>
</dbReference>
<feature type="domain" description="DNA2/NAM7 helicase-like C-terminal" evidence="3">
    <location>
        <begin position="1456"/>
        <end position="1638"/>
    </location>
</feature>
<evidence type="ECO:0008006" key="7">
    <source>
        <dbReference type="Google" id="ProtNLM"/>
    </source>
</evidence>
<dbReference type="InterPro" id="IPR025103">
    <property type="entry name" value="DUF4011"/>
</dbReference>
<dbReference type="EMBL" id="CADIJQ010000014">
    <property type="protein sequence ID" value="CAB3741581.1"/>
    <property type="molecule type" value="Genomic_DNA"/>
</dbReference>
<feature type="domain" description="Restriction endonuclease type II-like" evidence="4">
    <location>
        <begin position="1689"/>
        <end position="1786"/>
    </location>
</feature>
<dbReference type="Proteomes" id="UP000494269">
    <property type="component" value="Unassembled WGS sequence"/>
</dbReference>
<organism evidence="5 6">
    <name type="scientific">Achromobacter kerstersii</name>
    <dbReference type="NCBI Taxonomy" id="1353890"/>
    <lineage>
        <taxon>Bacteria</taxon>
        <taxon>Pseudomonadati</taxon>
        <taxon>Pseudomonadota</taxon>
        <taxon>Betaproteobacteria</taxon>
        <taxon>Burkholderiales</taxon>
        <taxon>Alcaligenaceae</taxon>
        <taxon>Achromobacter</taxon>
    </lineage>
</organism>